<gene>
    <name evidence="2" type="primary">OSJNBa0076F20.13</name>
</gene>
<dbReference type="Proteomes" id="UP000000763">
    <property type="component" value="Chromosome 10"/>
</dbReference>
<protein>
    <submittedName>
        <fullName evidence="2">Uncharacterized protein</fullName>
    </submittedName>
</protein>
<accession>Q94HZ0</accession>
<proteinExistence type="predicted"/>
<feature type="compositionally biased region" description="Polar residues" evidence="1">
    <location>
        <begin position="131"/>
        <end position="161"/>
    </location>
</feature>
<dbReference type="EMBL" id="AC025296">
    <property type="protein sequence ID" value="AAK39584.1"/>
    <property type="molecule type" value="Genomic_DNA"/>
</dbReference>
<evidence type="ECO:0000256" key="1">
    <source>
        <dbReference type="SAM" id="MobiDB-lite"/>
    </source>
</evidence>
<feature type="compositionally biased region" description="Polar residues" evidence="1">
    <location>
        <begin position="104"/>
        <end position="116"/>
    </location>
</feature>
<organism evidence="2 3">
    <name type="scientific">Oryza sativa subsp. japonica</name>
    <name type="common">Rice</name>
    <dbReference type="NCBI Taxonomy" id="39947"/>
    <lineage>
        <taxon>Eukaryota</taxon>
        <taxon>Viridiplantae</taxon>
        <taxon>Streptophyta</taxon>
        <taxon>Embryophyta</taxon>
        <taxon>Tracheophyta</taxon>
        <taxon>Spermatophyta</taxon>
        <taxon>Magnoliopsida</taxon>
        <taxon>Liliopsida</taxon>
        <taxon>Poales</taxon>
        <taxon>Poaceae</taxon>
        <taxon>BOP clade</taxon>
        <taxon>Oryzoideae</taxon>
        <taxon>Oryzeae</taxon>
        <taxon>Oryzinae</taxon>
        <taxon>Oryza</taxon>
        <taxon>Oryza sativa</taxon>
    </lineage>
</organism>
<evidence type="ECO:0000313" key="3">
    <source>
        <dbReference type="Proteomes" id="UP000000763"/>
    </source>
</evidence>
<name>Q94HZ0_ORYSJ</name>
<dbReference type="AlphaFoldDB" id="Q94HZ0"/>
<reference evidence="3" key="2">
    <citation type="journal article" date="2008" name="Nucleic Acids Res.">
        <title>The rice annotation project database (RAP-DB): 2008 update.</title>
        <authorList>
            <consortium name="The rice annotation project (RAP)"/>
        </authorList>
    </citation>
    <scope>GENOME REANNOTATION</scope>
    <source>
        <strain evidence="3">cv. Nipponbare</strain>
    </source>
</reference>
<feature type="region of interest" description="Disordered" evidence="1">
    <location>
        <begin position="104"/>
        <end position="161"/>
    </location>
</feature>
<evidence type="ECO:0000313" key="2">
    <source>
        <dbReference type="EMBL" id="AAK39584.1"/>
    </source>
</evidence>
<sequence>MEADSSFLKIEAANLMKLTKRALAMARMTSPHHLTDRGPVSPRSPFCCYRTSPFSRKLLGALWRMAEWIMKAQADKLIPLPLLLPVPTSGRSGTRTDEFHVVKTVQSSATSSTMGGPSSLPIPSLTGHTILPSSHLSRPTASSDTYPTSPSSFLGSGKSTS</sequence>
<reference evidence="3" key="1">
    <citation type="journal article" date="2005" name="Nature">
        <title>The map-based sequence of the rice genome.</title>
        <authorList>
            <consortium name="International rice genome sequencing project (IRGSP)"/>
            <person name="Matsumoto T."/>
            <person name="Wu J."/>
            <person name="Kanamori H."/>
            <person name="Katayose Y."/>
            <person name="Fujisawa M."/>
            <person name="Namiki N."/>
            <person name="Mizuno H."/>
            <person name="Yamamoto K."/>
            <person name="Antonio B.A."/>
            <person name="Baba T."/>
            <person name="Sakata K."/>
            <person name="Nagamura Y."/>
            <person name="Aoki H."/>
            <person name="Arikawa K."/>
            <person name="Arita K."/>
            <person name="Bito T."/>
            <person name="Chiden Y."/>
            <person name="Fujitsuka N."/>
            <person name="Fukunaka R."/>
            <person name="Hamada M."/>
            <person name="Harada C."/>
            <person name="Hayashi A."/>
            <person name="Hijishita S."/>
            <person name="Honda M."/>
            <person name="Hosokawa S."/>
            <person name="Ichikawa Y."/>
            <person name="Idonuma A."/>
            <person name="Iijima M."/>
            <person name="Ikeda M."/>
            <person name="Ikeno M."/>
            <person name="Ito K."/>
            <person name="Ito S."/>
            <person name="Ito T."/>
            <person name="Ito Y."/>
            <person name="Ito Y."/>
            <person name="Iwabuchi A."/>
            <person name="Kamiya K."/>
            <person name="Karasawa W."/>
            <person name="Kurita K."/>
            <person name="Katagiri S."/>
            <person name="Kikuta A."/>
            <person name="Kobayashi H."/>
            <person name="Kobayashi N."/>
            <person name="Machita K."/>
            <person name="Maehara T."/>
            <person name="Masukawa M."/>
            <person name="Mizubayashi T."/>
            <person name="Mukai Y."/>
            <person name="Nagasaki H."/>
            <person name="Nagata Y."/>
            <person name="Naito S."/>
            <person name="Nakashima M."/>
            <person name="Nakama Y."/>
            <person name="Nakamichi Y."/>
            <person name="Nakamura M."/>
            <person name="Meguro A."/>
            <person name="Negishi M."/>
            <person name="Ohta I."/>
            <person name="Ohta T."/>
            <person name="Okamoto M."/>
            <person name="Ono N."/>
            <person name="Saji S."/>
            <person name="Sakaguchi M."/>
            <person name="Sakai K."/>
            <person name="Shibata M."/>
            <person name="Shimokawa T."/>
            <person name="Song J."/>
            <person name="Takazaki Y."/>
            <person name="Terasawa K."/>
            <person name="Tsugane M."/>
            <person name="Tsuji K."/>
            <person name="Ueda S."/>
            <person name="Waki K."/>
            <person name="Yamagata H."/>
            <person name="Yamamoto M."/>
            <person name="Yamamoto S."/>
            <person name="Yamane H."/>
            <person name="Yoshiki S."/>
            <person name="Yoshihara R."/>
            <person name="Yukawa K."/>
            <person name="Zhong H."/>
            <person name="Yano M."/>
            <person name="Yuan Q."/>
            <person name="Ouyang S."/>
            <person name="Liu J."/>
            <person name="Jones K.M."/>
            <person name="Gansberger K."/>
            <person name="Moffat K."/>
            <person name="Hill J."/>
            <person name="Bera J."/>
            <person name="Fadrosh D."/>
            <person name="Jin S."/>
            <person name="Johri S."/>
            <person name="Kim M."/>
            <person name="Overton L."/>
            <person name="Reardon M."/>
            <person name="Tsitrin T."/>
            <person name="Vuong H."/>
            <person name="Weaver B."/>
            <person name="Ciecko A."/>
            <person name="Tallon L."/>
            <person name="Jackson J."/>
            <person name="Pai G."/>
            <person name="Aken S.V."/>
            <person name="Utterback T."/>
            <person name="Reidmuller S."/>
            <person name="Feldblyum T."/>
            <person name="Hsiao J."/>
            <person name="Zismann V."/>
            <person name="Iobst S."/>
            <person name="de Vazeille A.R."/>
            <person name="Buell C.R."/>
            <person name="Ying K."/>
            <person name="Li Y."/>
            <person name="Lu T."/>
            <person name="Huang Y."/>
            <person name="Zhao Q."/>
            <person name="Feng Q."/>
            <person name="Zhang L."/>
            <person name="Zhu J."/>
            <person name="Weng Q."/>
            <person name="Mu J."/>
            <person name="Lu Y."/>
            <person name="Fan D."/>
            <person name="Liu Y."/>
            <person name="Guan J."/>
            <person name="Zhang Y."/>
            <person name="Yu S."/>
            <person name="Liu X."/>
            <person name="Zhang Y."/>
            <person name="Hong G."/>
            <person name="Han B."/>
            <person name="Choisne N."/>
            <person name="Demange N."/>
            <person name="Orjeda G."/>
            <person name="Samain S."/>
            <person name="Cattolico L."/>
            <person name="Pelletier E."/>
            <person name="Couloux A."/>
            <person name="Segurens B."/>
            <person name="Wincker P."/>
            <person name="D'Hont A."/>
            <person name="Scarpelli C."/>
            <person name="Weissenbach J."/>
            <person name="Salanoubat M."/>
            <person name="Quetier F."/>
            <person name="Yu Y."/>
            <person name="Kim H.R."/>
            <person name="Rambo T."/>
            <person name="Currie J."/>
            <person name="Collura K."/>
            <person name="Luo M."/>
            <person name="Yang T."/>
            <person name="Ammiraju J.S.S."/>
            <person name="Engler F."/>
            <person name="Soderlund C."/>
            <person name="Wing R.A."/>
            <person name="Palmer L.E."/>
            <person name="de la Bastide M."/>
            <person name="Spiegel L."/>
            <person name="Nascimento L."/>
            <person name="Zutavern T."/>
            <person name="O'Shaughnessy A."/>
            <person name="Dike S."/>
            <person name="Dedhia N."/>
            <person name="Preston R."/>
            <person name="Balija V."/>
            <person name="McCombie W.R."/>
            <person name="Chow T."/>
            <person name="Chen H."/>
            <person name="Chung M."/>
            <person name="Chen C."/>
            <person name="Shaw J."/>
            <person name="Wu H."/>
            <person name="Hsiao K."/>
            <person name="Chao Y."/>
            <person name="Chu M."/>
            <person name="Cheng C."/>
            <person name="Hour A."/>
            <person name="Lee P."/>
            <person name="Lin S."/>
            <person name="Lin Y."/>
            <person name="Liou J."/>
            <person name="Liu S."/>
            <person name="Hsing Y."/>
            <person name="Raghuvanshi S."/>
            <person name="Mohanty A."/>
            <person name="Bharti A.K."/>
            <person name="Gaur A."/>
            <person name="Gupta V."/>
            <person name="Kumar D."/>
            <person name="Ravi V."/>
            <person name="Vij S."/>
            <person name="Kapur A."/>
            <person name="Khurana P."/>
            <person name="Khurana P."/>
            <person name="Khurana J.P."/>
            <person name="Tyagi A.K."/>
            <person name="Gaikwad K."/>
            <person name="Singh A."/>
            <person name="Dalal V."/>
            <person name="Srivastava S."/>
            <person name="Dixit A."/>
            <person name="Pal A.K."/>
            <person name="Ghazi I.A."/>
            <person name="Yadav M."/>
            <person name="Pandit A."/>
            <person name="Bhargava A."/>
            <person name="Sureshbabu K."/>
            <person name="Batra K."/>
            <person name="Sharma T.R."/>
            <person name="Mohapatra T."/>
            <person name="Singh N.K."/>
            <person name="Messing J."/>
            <person name="Nelson A.B."/>
            <person name="Fuks G."/>
            <person name="Kavchok S."/>
            <person name="Keizer G."/>
            <person name="Linton E."/>
            <person name="Llaca V."/>
            <person name="Song R."/>
            <person name="Tanyolac B."/>
            <person name="Young S."/>
            <person name="Ho-Il K."/>
            <person name="Hahn J.H."/>
            <person name="Sangsakoo G."/>
            <person name="Vanavichit A."/>
            <person name="de Mattos Luiz.A.T."/>
            <person name="Zimmer P.D."/>
            <person name="Malone G."/>
            <person name="Dellagostin O."/>
            <person name="de Oliveira A.C."/>
            <person name="Bevan M."/>
            <person name="Bancroft I."/>
            <person name="Minx P."/>
            <person name="Cordum H."/>
            <person name="Wilson R."/>
            <person name="Cheng Z."/>
            <person name="Jin W."/>
            <person name="Jiang J."/>
            <person name="Leong S.A."/>
            <person name="Iwama H."/>
            <person name="Gojobori T."/>
            <person name="Itoh T."/>
            <person name="Niimura Y."/>
            <person name="Fujii Y."/>
            <person name="Habara T."/>
            <person name="Sakai H."/>
            <person name="Sato Y."/>
            <person name="Wilson G."/>
            <person name="Kumar K."/>
            <person name="McCouch S."/>
            <person name="Juretic N."/>
            <person name="Hoen D."/>
            <person name="Wright S."/>
            <person name="Bruskiewich R."/>
            <person name="Bureau T."/>
            <person name="Miyao A."/>
            <person name="Hirochika H."/>
            <person name="Nishikawa T."/>
            <person name="Kadowaki K."/>
            <person name="Sugiura M."/>
            <person name="Burr B."/>
            <person name="Sasaki T."/>
        </authorList>
    </citation>
    <scope>NUCLEOTIDE SEQUENCE [LARGE SCALE GENOMIC DNA]</scope>
    <source>
        <strain evidence="3">cv. Nipponbare</strain>
    </source>
</reference>